<evidence type="ECO:0000313" key="3">
    <source>
        <dbReference type="EMBL" id="CAF4350300.1"/>
    </source>
</evidence>
<comment type="caution">
    <text evidence="2">The sequence shown here is derived from an EMBL/GenBank/DDBJ whole genome shotgun (WGS) entry which is preliminary data.</text>
</comment>
<evidence type="ECO:0000313" key="4">
    <source>
        <dbReference type="Proteomes" id="UP000663829"/>
    </source>
</evidence>
<evidence type="ECO:0000256" key="1">
    <source>
        <dbReference type="SAM" id="Phobius"/>
    </source>
</evidence>
<dbReference type="EMBL" id="CAJNOQ010021447">
    <property type="protein sequence ID" value="CAF1486302.1"/>
    <property type="molecule type" value="Genomic_DNA"/>
</dbReference>
<dbReference type="AlphaFoldDB" id="A0A815S2U5"/>
<dbReference type="Proteomes" id="UP000681722">
    <property type="component" value="Unassembled WGS sequence"/>
</dbReference>
<organism evidence="2 4">
    <name type="scientific">Didymodactylos carnosus</name>
    <dbReference type="NCBI Taxonomy" id="1234261"/>
    <lineage>
        <taxon>Eukaryota</taxon>
        <taxon>Metazoa</taxon>
        <taxon>Spiralia</taxon>
        <taxon>Gnathifera</taxon>
        <taxon>Rotifera</taxon>
        <taxon>Eurotatoria</taxon>
        <taxon>Bdelloidea</taxon>
        <taxon>Philodinida</taxon>
        <taxon>Philodinidae</taxon>
        <taxon>Didymodactylos</taxon>
    </lineage>
</organism>
<keyword evidence="1" id="KW-0472">Membrane</keyword>
<keyword evidence="4" id="KW-1185">Reference proteome</keyword>
<accession>A0A815S2U5</accession>
<keyword evidence="1" id="KW-1133">Transmembrane helix</keyword>
<keyword evidence="1" id="KW-0812">Transmembrane</keyword>
<dbReference type="Proteomes" id="UP000663829">
    <property type="component" value="Unassembled WGS sequence"/>
</dbReference>
<reference evidence="2" key="1">
    <citation type="submission" date="2021-02" db="EMBL/GenBank/DDBJ databases">
        <authorList>
            <person name="Nowell W R."/>
        </authorList>
    </citation>
    <scope>NUCLEOTIDE SEQUENCE</scope>
</reference>
<name>A0A815S2U5_9BILA</name>
<gene>
    <name evidence="2" type="ORF">GPM918_LOCUS36056</name>
    <name evidence="3" type="ORF">SRO942_LOCUS36783</name>
</gene>
<proteinExistence type="predicted"/>
<protein>
    <submittedName>
        <fullName evidence="2">Uncharacterized protein</fullName>
    </submittedName>
</protein>
<sequence>MMSAAKKPRYLSPKKCDLRIQIDHLTNEIVLAEGILASLRDSLNILNKVINPAGEWLTGLNSIVEQIHRQNSLVADYQKQLIELRSKVQQSGLTSPSSSSSASSAKNYRAYSYVGIDGFDVRFNLFKAVMRPLNESALSGIDCEAVQDLFILPYSLHVNEIFIANPVSGDSCTSQKLLSLEDVNTLEVDGVSLERLRIFLDTALKSPIDIGQAPSTEFFYDNDKWKQCCGFLFSRMGACGEEKLKGELQLERLVPSILYSLFFMRENKNIQCGGNTQPNIVKITDNSATFKPDFYMTTKISSATVMPFVCEVKLEKSGLGQSLYYSIQALLSMLVLGVTKPLVIFSIVNGLTLIYYVLYFIPDTKKFFCQALSKTLMLENEMDRLLMIKASYGLVDFMHSFESETLNFTPEIPRLYGDEWDNWGYKSDDQERLAMTSDDENRFHVGDNDVQSP</sequence>
<dbReference type="EMBL" id="CAJOBC010086934">
    <property type="protein sequence ID" value="CAF4350300.1"/>
    <property type="molecule type" value="Genomic_DNA"/>
</dbReference>
<feature type="transmembrane region" description="Helical" evidence="1">
    <location>
        <begin position="344"/>
        <end position="361"/>
    </location>
</feature>
<evidence type="ECO:0000313" key="2">
    <source>
        <dbReference type="EMBL" id="CAF1486302.1"/>
    </source>
</evidence>